<feature type="domain" description="Radical SAM core" evidence="7">
    <location>
        <begin position="68"/>
        <end position="281"/>
    </location>
</feature>
<feature type="binding site" evidence="6">
    <location>
        <position position="90"/>
    </location>
    <ligand>
        <name>[4Fe-4S] cluster</name>
        <dbReference type="ChEBI" id="CHEBI:49883"/>
        <note>4Fe-4S-S-AdoMet</note>
    </ligand>
</feature>
<protein>
    <submittedName>
        <fullName evidence="8">Pyruvate formate lyase activating enzyme</fullName>
    </submittedName>
</protein>
<dbReference type="STRING" id="159292.SAMN05192546_10222"/>
<dbReference type="AlphaFoldDB" id="A0A1H3JL54"/>
<dbReference type="EMBL" id="FNPV01000002">
    <property type="protein sequence ID" value="SDY40641.1"/>
    <property type="molecule type" value="Genomic_DNA"/>
</dbReference>
<evidence type="ECO:0000259" key="7">
    <source>
        <dbReference type="PROSITE" id="PS51918"/>
    </source>
</evidence>
<evidence type="ECO:0000313" key="8">
    <source>
        <dbReference type="EMBL" id="SDY40641.1"/>
    </source>
</evidence>
<keyword evidence="1" id="KW-0004">4Fe-4S</keyword>
<dbReference type="GO" id="GO:0016829">
    <property type="term" value="F:lyase activity"/>
    <property type="evidence" value="ECO:0007669"/>
    <property type="project" value="UniProtKB-KW"/>
</dbReference>
<dbReference type="PANTHER" id="PTHR30352">
    <property type="entry name" value="PYRUVATE FORMATE-LYASE-ACTIVATING ENZYME"/>
    <property type="match status" value="1"/>
</dbReference>
<keyword evidence="8" id="KW-0456">Lyase</keyword>
<dbReference type="InterPro" id="IPR016431">
    <property type="entry name" value="Pyrv-formate_lyase-activ_prd"/>
</dbReference>
<dbReference type="SUPFAM" id="SSF102114">
    <property type="entry name" value="Radical SAM enzymes"/>
    <property type="match status" value="1"/>
</dbReference>
<keyword evidence="9" id="KW-1185">Reference proteome</keyword>
<dbReference type="PIRSF" id="PIRSF004869">
    <property type="entry name" value="PflX_prd"/>
    <property type="match status" value="1"/>
</dbReference>
<organism evidence="8 9">
    <name type="scientific">Tindallia californiensis</name>
    <dbReference type="NCBI Taxonomy" id="159292"/>
    <lineage>
        <taxon>Bacteria</taxon>
        <taxon>Bacillati</taxon>
        <taxon>Bacillota</taxon>
        <taxon>Clostridia</taxon>
        <taxon>Peptostreptococcales</taxon>
        <taxon>Tindalliaceae</taxon>
        <taxon>Tindallia</taxon>
    </lineage>
</organism>
<dbReference type="PANTHER" id="PTHR30352:SF5">
    <property type="entry name" value="PYRUVATE FORMATE-LYASE 1-ACTIVATING ENZYME"/>
    <property type="match status" value="1"/>
</dbReference>
<dbReference type="InterPro" id="IPR007197">
    <property type="entry name" value="rSAM"/>
</dbReference>
<dbReference type="GO" id="GO:0046872">
    <property type="term" value="F:metal ion binding"/>
    <property type="evidence" value="ECO:0007669"/>
    <property type="project" value="UniProtKB-KW"/>
</dbReference>
<reference evidence="8 9" key="1">
    <citation type="submission" date="2016-10" db="EMBL/GenBank/DDBJ databases">
        <authorList>
            <person name="de Groot N.N."/>
        </authorList>
    </citation>
    <scope>NUCLEOTIDE SEQUENCE [LARGE SCALE GENOMIC DNA]</scope>
    <source>
        <strain evidence="8 9">APO</strain>
    </source>
</reference>
<proteinExistence type="predicted"/>
<dbReference type="Pfam" id="PF04055">
    <property type="entry name" value="Radical_SAM"/>
    <property type="match status" value="1"/>
</dbReference>
<accession>A0A1H3JL54</accession>
<evidence type="ECO:0000256" key="5">
    <source>
        <dbReference type="ARBA" id="ARBA00023014"/>
    </source>
</evidence>
<sequence length="281" mass="32094">MLEAMHYKKNHNSGATTCMLCPHRCVITQGNRGQCGARENNGGDLLSLNYGEVTAINIDPVEKKPLFHFMPGSRTLSVGSFGCNFKCPYCQNHTIAFEKPTTKEMSPETLVNQAKELTIPSISYTYNEPTIYYEYVYHTALLAQKHGLKNILVTNGYIEKIPLIELLKYIDAVNIDLKAFNNDTYQKICHGSLDPVLRTIKKSYQECHMEITVLLVPGMHRELELKKMFQWIATISDRIPVHLSRYFPKYRYTAPPTSISWMNKAKALAEEYLKNVYLGNV</sequence>
<dbReference type="InterPro" id="IPR027596">
    <property type="entry name" value="AmmeMemoSam_rS"/>
</dbReference>
<gene>
    <name evidence="8" type="ORF">SAMN05192546_10222</name>
</gene>
<dbReference type="Proteomes" id="UP000199230">
    <property type="component" value="Unassembled WGS sequence"/>
</dbReference>
<keyword evidence="4 6" id="KW-0408">Iron</keyword>
<keyword evidence="2 6" id="KW-0949">S-adenosyl-L-methionine</keyword>
<evidence type="ECO:0000256" key="3">
    <source>
        <dbReference type="ARBA" id="ARBA00022723"/>
    </source>
</evidence>
<dbReference type="InterPro" id="IPR013785">
    <property type="entry name" value="Aldolase_TIM"/>
</dbReference>
<dbReference type="CDD" id="cd01335">
    <property type="entry name" value="Radical_SAM"/>
    <property type="match status" value="1"/>
</dbReference>
<keyword evidence="8" id="KW-0670">Pyruvate</keyword>
<dbReference type="InterPro" id="IPR034457">
    <property type="entry name" value="Organic_radical-activating"/>
</dbReference>
<evidence type="ECO:0000256" key="4">
    <source>
        <dbReference type="ARBA" id="ARBA00023004"/>
    </source>
</evidence>
<evidence type="ECO:0000256" key="2">
    <source>
        <dbReference type="ARBA" id="ARBA00022691"/>
    </source>
</evidence>
<comment type="cofactor">
    <cofactor evidence="6">
        <name>[4Fe-4S] cluster</name>
        <dbReference type="ChEBI" id="CHEBI:49883"/>
    </cofactor>
    <text evidence="6">Binds 1 [4Fe-4S] cluster. The cluster is coordinated with 3 cysteines and an exchangeable S-adenosyl-L-methionine.</text>
</comment>
<evidence type="ECO:0000256" key="1">
    <source>
        <dbReference type="ARBA" id="ARBA00022485"/>
    </source>
</evidence>
<feature type="binding site" evidence="6">
    <location>
        <position position="87"/>
    </location>
    <ligand>
        <name>[4Fe-4S] cluster</name>
        <dbReference type="ChEBI" id="CHEBI:49883"/>
        <note>4Fe-4S-S-AdoMet</note>
    </ligand>
</feature>
<dbReference type="SFLD" id="SFLDG01101">
    <property type="entry name" value="Uncharacterised_Radical_SAM_Su"/>
    <property type="match status" value="1"/>
</dbReference>
<dbReference type="Gene3D" id="3.20.20.70">
    <property type="entry name" value="Aldolase class I"/>
    <property type="match status" value="1"/>
</dbReference>
<keyword evidence="3 6" id="KW-0479">Metal-binding</keyword>
<dbReference type="NCBIfam" id="TIGR04337">
    <property type="entry name" value="AmmeMemoSam_rS"/>
    <property type="match status" value="1"/>
</dbReference>
<dbReference type="InterPro" id="IPR058240">
    <property type="entry name" value="rSAM_sf"/>
</dbReference>
<dbReference type="PROSITE" id="PS51918">
    <property type="entry name" value="RADICAL_SAM"/>
    <property type="match status" value="1"/>
</dbReference>
<evidence type="ECO:0000313" key="9">
    <source>
        <dbReference type="Proteomes" id="UP000199230"/>
    </source>
</evidence>
<name>A0A1H3JL54_9FIRM</name>
<dbReference type="RefSeq" id="WP_093310635.1">
    <property type="nucleotide sequence ID" value="NZ_FNPV01000002.1"/>
</dbReference>
<feature type="binding site" evidence="6">
    <location>
        <position position="83"/>
    </location>
    <ligand>
        <name>[4Fe-4S] cluster</name>
        <dbReference type="ChEBI" id="CHEBI:49883"/>
        <note>4Fe-4S-S-AdoMet</note>
    </ligand>
</feature>
<dbReference type="GO" id="GO:0051539">
    <property type="term" value="F:4 iron, 4 sulfur cluster binding"/>
    <property type="evidence" value="ECO:0007669"/>
    <property type="project" value="UniProtKB-KW"/>
</dbReference>
<dbReference type="SFLD" id="SFLDS00029">
    <property type="entry name" value="Radical_SAM"/>
    <property type="match status" value="1"/>
</dbReference>
<keyword evidence="5 6" id="KW-0411">Iron-sulfur</keyword>
<dbReference type="OrthoDB" id="9778883at2"/>
<evidence type="ECO:0000256" key="6">
    <source>
        <dbReference type="PIRSR" id="PIRSR004869-50"/>
    </source>
</evidence>